<evidence type="ECO:0000313" key="2">
    <source>
        <dbReference type="Proteomes" id="UP001054945"/>
    </source>
</evidence>
<sequence>MFEWIRLTKNWWWIWSDIGIWSCAWPMQSTLYRELPGQSTLQLETQSASMSILLPKSTCGIFEFRNIYFFLEISHISQYTTRKVSKFIPKHPCFRIVGLTKNLISKVCIRVENIVYI</sequence>
<name>A0AAV4MIF7_CAEEX</name>
<gene>
    <name evidence="1" type="ORF">CEXT_162101</name>
</gene>
<accession>A0AAV4MIF7</accession>
<dbReference type="Proteomes" id="UP001054945">
    <property type="component" value="Unassembled WGS sequence"/>
</dbReference>
<keyword evidence="2" id="KW-1185">Reference proteome</keyword>
<proteinExistence type="predicted"/>
<dbReference type="AlphaFoldDB" id="A0AAV4MIF7"/>
<protein>
    <submittedName>
        <fullName evidence="1">Uncharacterized protein</fullName>
    </submittedName>
</protein>
<reference evidence="1 2" key="1">
    <citation type="submission" date="2021-06" db="EMBL/GenBank/DDBJ databases">
        <title>Caerostris extrusa draft genome.</title>
        <authorList>
            <person name="Kono N."/>
            <person name="Arakawa K."/>
        </authorList>
    </citation>
    <scope>NUCLEOTIDE SEQUENCE [LARGE SCALE GENOMIC DNA]</scope>
</reference>
<comment type="caution">
    <text evidence="1">The sequence shown here is derived from an EMBL/GenBank/DDBJ whole genome shotgun (WGS) entry which is preliminary data.</text>
</comment>
<evidence type="ECO:0000313" key="1">
    <source>
        <dbReference type="EMBL" id="GIX72148.1"/>
    </source>
</evidence>
<dbReference type="EMBL" id="BPLR01002283">
    <property type="protein sequence ID" value="GIX72148.1"/>
    <property type="molecule type" value="Genomic_DNA"/>
</dbReference>
<organism evidence="1 2">
    <name type="scientific">Caerostris extrusa</name>
    <name type="common">Bark spider</name>
    <name type="synonym">Caerostris bankana</name>
    <dbReference type="NCBI Taxonomy" id="172846"/>
    <lineage>
        <taxon>Eukaryota</taxon>
        <taxon>Metazoa</taxon>
        <taxon>Ecdysozoa</taxon>
        <taxon>Arthropoda</taxon>
        <taxon>Chelicerata</taxon>
        <taxon>Arachnida</taxon>
        <taxon>Araneae</taxon>
        <taxon>Araneomorphae</taxon>
        <taxon>Entelegynae</taxon>
        <taxon>Araneoidea</taxon>
        <taxon>Araneidae</taxon>
        <taxon>Caerostris</taxon>
    </lineage>
</organism>